<evidence type="ECO:0000259" key="2">
    <source>
        <dbReference type="Pfam" id="PF07670"/>
    </source>
</evidence>
<feature type="transmembrane region" description="Helical" evidence="1">
    <location>
        <begin position="174"/>
        <end position="191"/>
    </location>
</feature>
<dbReference type="EMBL" id="FNIN01000006">
    <property type="protein sequence ID" value="SDN74034.1"/>
    <property type="molecule type" value="Genomic_DNA"/>
</dbReference>
<feature type="transmembrane region" description="Helical" evidence="1">
    <location>
        <begin position="217"/>
        <end position="237"/>
    </location>
</feature>
<feature type="transmembrane region" description="Helical" evidence="1">
    <location>
        <begin position="268"/>
        <end position="296"/>
    </location>
</feature>
<dbReference type="RefSeq" id="WP_092065246.1">
    <property type="nucleotide sequence ID" value="NZ_FNIN01000006.1"/>
</dbReference>
<gene>
    <name evidence="3" type="ORF">SAMN04488516_10618</name>
</gene>
<dbReference type="AlphaFoldDB" id="A0A1H0DV08"/>
<organism evidence="3 4">
    <name type="scientific">Desulfonauticus submarinus</name>
    <dbReference type="NCBI Taxonomy" id="206665"/>
    <lineage>
        <taxon>Bacteria</taxon>
        <taxon>Pseudomonadati</taxon>
        <taxon>Thermodesulfobacteriota</taxon>
        <taxon>Desulfovibrionia</taxon>
        <taxon>Desulfovibrionales</taxon>
        <taxon>Desulfonauticaceae</taxon>
        <taxon>Desulfonauticus</taxon>
    </lineage>
</organism>
<protein>
    <submittedName>
        <fullName evidence="3">Nucleoside recognition</fullName>
    </submittedName>
</protein>
<keyword evidence="1" id="KW-0812">Transmembrane</keyword>
<evidence type="ECO:0000256" key="1">
    <source>
        <dbReference type="SAM" id="Phobius"/>
    </source>
</evidence>
<keyword evidence="1" id="KW-1133">Transmembrane helix</keyword>
<keyword evidence="1" id="KW-0472">Membrane</keyword>
<feature type="transmembrane region" description="Helical" evidence="1">
    <location>
        <begin position="88"/>
        <end position="107"/>
    </location>
</feature>
<evidence type="ECO:0000313" key="4">
    <source>
        <dbReference type="Proteomes" id="UP000199602"/>
    </source>
</evidence>
<dbReference type="OrthoDB" id="9797308at2"/>
<dbReference type="Proteomes" id="UP000199602">
    <property type="component" value="Unassembled WGS sequence"/>
</dbReference>
<evidence type="ECO:0000313" key="3">
    <source>
        <dbReference type="EMBL" id="SDN74034.1"/>
    </source>
</evidence>
<feature type="transmembrane region" description="Helical" evidence="1">
    <location>
        <begin position="119"/>
        <end position="141"/>
    </location>
</feature>
<dbReference type="InterPro" id="IPR011642">
    <property type="entry name" value="Gate_dom"/>
</dbReference>
<feature type="domain" description="Nucleoside transporter/FeoB GTPase Gate" evidence="2">
    <location>
        <begin position="17"/>
        <end position="99"/>
    </location>
</feature>
<dbReference type="Pfam" id="PF07670">
    <property type="entry name" value="Gate"/>
    <property type="match status" value="1"/>
</dbReference>
<sequence length="313" mass="35593">MFILIKNNLKKSFTTWIYLLKIMIPIIIILKILEYFNIIPIIGKILKPIMNLLGLPGSMGIVWATAMINNIYSGIIVLTSLPESQNLTIAQMTVLATIILIAHSLPIELKIVQKSGPKMLFQFFCRFFSALIIGFFLNYIYRNFNLLQDKANIILSISHNDDLFIWSINQIKNLFYIFFIIFILILIIDFIEKTKLLNIFNKLLKPILNLLDIKDKGLILTMVGLTMGLSYGGGILIEESKSGTIPKEEIFTSLTLMGLSHSIIEDTILMLFIGAHLSGILFIRVIMSILIVSIIVRIMKILPLNLKEKILYA</sequence>
<accession>A0A1H0DV08</accession>
<feature type="transmembrane region" description="Helical" evidence="1">
    <location>
        <begin position="16"/>
        <end position="36"/>
    </location>
</feature>
<proteinExistence type="predicted"/>
<name>A0A1H0DV08_9BACT</name>
<reference evidence="3 4" key="1">
    <citation type="submission" date="2016-10" db="EMBL/GenBank/DDBJ databases">
        <authorList>
            <person name="de Groot N.N."/>
        </authorList>
    </citation>
    <scope>NUCLEOTIDE SEQUENCE [LARGE SCALE GENOMIC DNA]</scope>
    <source>
        <strain evidence="3 4">DSM 15269</strain>
    </source>
</reference>
<dbReference type="STRING" id="206665.SAMN04488516_10618"/>
<keyword evidence="4" id="KW-1185">Reference proteome</keyword>